<dbReference type="Proteomes" id="UP000694005">
    <property type="component" value="Chromosome A09"/>
</dbReference>
<dbReference type="AlphaFoldDB" id="A0A8D9CZE6"/>
<evidence type="ECO:0000256" key="1">
    <source>
        <dbReference type="SAM" id="MobiDB-lite"/>
    </source>
</evidence>
<name>A0A8D9CZE6_BRACM</name>
<evidence type="ECO:0000313" key="2">
    <source>
        <dbReference type="EMBL" id="CAG7866246.1"/>
    </source>
</evidence>
<dbReference type="Gramene" id="A09p67130.2_BraZ1">
    <property type="protein sequence ID" value="A09p67130.2_BraZ1.CDS.1"/>
    <property type="gene ID" value="A09g67130.2_BraZ1"/>
</dbReference>
<gene>
    <name evidence="2" type="ORF">BRAPAZ1V2_A09P67130.2</name>
</gene>
<reference evidence="2 3" key="1">
    <citation type="submission" date="2021-07" db="EMBL/GenBank/DDBJ databases">
        <authorList>
            <consortium name="Genoscope - CEA"/>
            <person name="William W."/>
        </authorList>
    </citation>
    <scope>NUCLEOTIDE SEQUENCE [LARGE SCALE GENOMIC DNA]</scope>
</reference>
<organism evidence="2 3">
    <name type="scientific">Brassica campestris</name>
    <name type="common">Field mustard</name>
    <dbReference type="NCBI Taxonomy" id="3711"/>
    <lineage>
        <taxon>Eukaryota</taxon>
        <taxon>Viridiplantae</taxon>
        <taxon>Streptophyta</taxon>
        <taxon>Embryophyta</taxon>
        <taxon>Tracheophyta</taxon>
        <taxon>Spermatophyta</taxon>
        <taxon>Magnoliopsida</taxon>
        <taxon>eudicotyledons</taxon>
        <taxon>Gunneridae</taxon>
        <taxon>Pentapetalae</taxon>
        <taxon>rosids</taxon>
        <taxon>malvids</taxon>
        <taxon>Brassicales</taxon>
        <taxon>Brassicaceae</taxon>
        <taxon>Brassiceae</taxon>
        <taxon>Brassica</taxon>
    </lineage>
</organism>
<sequence length="55" mass="6505">METRQTQAENGRVSEEQSHLYLHRFRNRCRKTNRNSTGTGDTRLEQPANMKARDQ</sequence>
<protein>
    <submittedName>
        <fullName evidence="2">Uncharacterized protein</fullName>
    </submittedName>
</protein>
<accession>A0A8D9CZE6</accession>
<evidence type="ECO:0000313" key="3">
    <source>
        <dbReference type="Proteomes" id="UP000694005"/>
    </source>
</evidence>
<feature type="region of interest" description="Disordered" evidence="1">
    <location>
        <begin position="28"/>
        <end position="55"/>
    </location>
</feature>
<dbReference type="EMBL" id="LS974625">
    <property type="protein sequence ID" value="CAG7866246.1"/>
    <property type="molecule type" value="Genomic_DNA"/>
</dbReference>
<proteinExistence type="predicted"/>